<evidence type="ECO:0000313" key="4">
    <source>
        <dbReference type="Proteomes" id="UP000076577"/>
    </source>
</evidence>
<evidence type="ECO:0000313" key="3">
    <source>
        <dbReference type="EMBL" id="KZL15751.1"/>
    </source>
</evidence>
<dbReference type="Pfam" id="PF00535">
    <property type="entry name" value="Glycos_transf_2"/>
    <property type="match status" value="1"/>
</dbReference>
<dbReference type="EMBL" id="LMCB01000059">
    <property type="protein sequence ID" value="KZL15751.1"/>
    <property type="molecule type" value="Genomic_DNA"/>
</dbReference>
<organism evidence="3 4">
    <name type="scientific">Pseudovibrio axinellae</name>
    <dbReference type="NCBI Taxonomy" id="989403"/>
    <lineage>
        <taxon>Bacteria</taxon>
        <taxon>Pseudomonadati</taxon>
        <taxon>Pseudomonadota</taxon>
        <taxon>Alphaproteobacteria</taxon>
        <taxon>Hyphomicrobiales</taxon>
        <taxon>Stappiaceae</taxon>
        <taxon>Pseudovibrio</taxon>
    </lineage>
</organism>
<dbReference type="Gene3D" id="3.90.550.10">
    <property type="entry name" value="Spore Coat Polysaccharide Biosynthesis Protein SpsA, Chain A"/>
    <property type="match status" value="1"/>
</dbReference>
<feature type="domain" description="Glycosyltransferase 2-like" evidence="2">
    <location>
        <begin position="38"/>
        <end position="154"/>
    </location>
</feature>
<proteinExistence type="inferred from homology"/>
<accession>A0A165W081</accession>
<keyword evidence="3" id="KW-0808">Transferase</keyword>
<dbReference type="PANTHER" id="PTHR43630">
    <property type="entry name" value="POLY-BETA-1,6-N-ACETYL-D-GLUCOSAMINE SYNTHASE"/>
    <property type="match status" value="1"/>
</dbReference>
<protein>
    <submittedName>
        <fullName evidence="3">Glycosyl transferase family 2</fullName>
    </submittedName>
</protein>
<dbReference type="InterPro" id="IPR001173">
    <property type="entry name" value="Glyco_trans_2-like"/>
</dbReference>
<keyword evidence="4" id="KW-1185">Reference proteome</keyword>
<comment type="caution">
    <text evidence="3">The sequence shown here is derived from an EMBL/GenBank/DDBJ whole genome shotgun (WGS) entry which is preliminary data.</text>
</comment>
<dbReference type="CDD" id="cd02511">
    <property type="entry name" value="Beta4Glucosyltransferase"/>
    <property type="match status" value="1"/>
</dbReference>
<dbReference type="OrthoDB" id="9815923at2"/>
<comment type="similarity">
    <text evidence="1">Belongs to the glycosyltransferase 2 family. WaaE/KdtX subfamily.</text>
</comment>
<gene>
    <name evidence="3" type="ORF">PsAD2_03520</name>
</gene>
<evidence type="ECO:0000256" key="1">
    <source>
        <dbReference type="ARBA" id="ARBA00038494"/>
    </source>
</evidence>
<name>A0A165W081_9HYPH</name>
<dbReference type="AlphaFoldDB" id="A0A165W081"/>
<reference evidence="3 4" key="1">
    <citation type="journal article" date="2016" name="Front. Microbiol.">
        <title>Comparative Genomic Analysis Reveals a Diverse Repertoire of Genes Involved in Prokaryote-Eukaryote Interactions within the Pseudovibrio Genus.</title>
        <authorList>
            <person name="Romano S."/>
            <person name="Fernandez-Guerra A."/>
            <person name="Reen F.J."/>
            <person name="Glockner F.O."/>
            <person name="Crowley S.P."/>
            <person name="O'Sullivan O."/>
            <person name="Cotter P.D."/>
            <person name="Adams C."/>
            <person name="Dobson A.D."/>
            <person name="O'Gara F."/>
        </authorList>
    </citation>
    <scope>NUCLEOTIDE SEQUENCE [LARGE SCALE GENOMIC DNA]</scope>
    <source>
        <strain evidence="3 4">Ad2</strain>
    </source>
</reference>
<evidence type="ECO:0000259" key="2">
    <source>
        <dbReference type="Pfam" id="PF00535"/>
    </source>
</evidence>
<dbReference type="Proteomes" id="UP000076577">
    <property type="component" value="Unassembled WGS sequence"/>
</dbReference>
<dbReference type="GO" id="GO:0016740">
    <property type="term" value="F:transferase activity"/>
    <property type="evidence" value="ECO:0007669"/>
    <property type="project" value="UniProtKB-KW"/>
</dbReference>
<dbReference type="RefSeq" id="WP_068008849.1">
    <property type="nucleotide sequence ID" value="NZ_FOFM01000003.1"/>
</dbReference>
<dbReference type="PATRIC" id="fig|989403.3.peg.3800"/>
<dbReference type="PANTHER" id="PTHR43630:SF2">
    <property type="entry name" value="GLYCOSYLTRANSFERASE"/>
    <property type="match status" value="1"/>
</dbReference>
<dbReference type="InterPro" id="IPR029044">
    <property type="entry name" value="Nucleotide-diphossugar_trans"/>
</dbReference>
<dbReference type="SUPFAM" id="SSF53448">
    <property type="entry name" value="Nucleotide-diphospho-sugar transferases"/>
    <property type="match status" value="1"/>
</dbReference>
<sequence length="304" mass="35249">MRPDISTQSKIIDIAEKRARHGARTTDECSDHKRIPLSVFIIAKNEEDRIGRTISNCIDWADEVIVIDSGSTDQTVNVAQRLGARVLHNDWPGYGLQKRFGEDQCRHDWILNLDADEVATDELKDEILDLFQTSVIASHDFWTVNIYDVWAHEETAVKHAYAYKQIRLYRKSIGRFSASAVHDTVRPPQNARLGVLKGRVEHRSIRSLAFQYDKMNRYSSMQVKEMHGRGRHLPKSRLLYEFPMAFLKGYLIRRYYQYGWWGLIASTNYATGRYMRLAKSIEADLLENTEKSRHDSTVAQRENA</sequence>
<dbReference type="STRING" id="989403.SAMN05421798_103282"/>